<evidence type="ECO:0000313" key="1">
    <source>
        <dbReference type="EMBL" id="GBF34999.1"/>
    </source>
</evidence>
<dbReference type="EMBL" id="BFAV01000155">
    <property type="protein sequence ID" value="GBF34999.1"/>
    <property type="molecule type" value="Genomic_DNA"/>
</dbReference>
<proteinExistence type="predicted"/>
<name>A0A2L2XF70_9FIRM</name>
<reference evidence="2" key="1">
    <citation type="submission" date="2018-02" db="EMBL/GenBank/DDBJ databases">
        <title>Genome sequence of Desulfocucumis palustris strain NAW-5.</title>
        <authorList>
            <person name="Watanabe M."/>
            <person name="Kojima H."/>
            <person name="Fukui M."/>
        </authorList>
    </citation>
    <scope>NUCLEOTIDE SEQUENCE [LARGE SCALE GENOMIC DNA]</scope>
    <source>
        <strain evidence="2">NAW-5</strain>
    </source>
</reference>
<keyword evidence="2" id="KW-1185">Reference proteome</keyword>
<dbReference type="AlphaFoldDB" id="A0A2L2XF70"/>
<accession>A0A2L2XF70</accession>
<organism evidence="1 2">
    <name type="scientific">Desulfocucumis palustris</name>
    <dbReference type="NCBI Taxonomy" id="1898651"/>
    <lineage>
        <taxon>Bacteria</taxon>
        <taxon>Bacillati</taxon>
        <taxon>Bacillota</taxon>
        <taxon>Clostridia</taxon>
        <taxon>Eubacteriales</taxon>
        <taxon>Desulfocucumaceae</taxon>
        <taxon>Desulfocucumis</taxon>
    </lineage>
</organism>
<sequence length="46" mass="5186">MADSFICGLKNKALTKEIKINGLHSKAIYLLINLHDNGDYKSYPPH</sequence>
<gene>
    <name evidence="1" type="ORF">DCCM_4120</name>
</gene>
<dbReference type="Proteomes" id="UP000239549">
    <property type="component" value="Unassembled WGS sequence"/>
</dbReference>
<protein>
    <submittedName>
        <fullName evidence="1">Uncharacterized protein</fullName>
    </submittedName>
</protein>
<evidence type="ECO:0000313" key="2">
    <source>
        <dbReference type="Proteomes" id="UP000239549"/>
    </source>
</evidence>
<comment type="caution">
    <text evidence="1">The sequence shown here is derived from an EMBL/GenBank/DDBJ whole genome shotgun (WGS) entry which is preliminary data.</text>
</comment>